<name>A0A6J5PDB1_9CAUD</name>
<dbReference type="Gene3D" id="2.160.20.10">
    <property type="entry name" value="Single-stranded right-handed beta-helix, Pectin lyase-like"/>
    <property type="match status" value="1"/>
</dbReference>
<evidence type="ECO:0000313" key="8">
    <source>
        <dbReference type="EMBL" id="CAB4211857.1"/>
    </source>
</evidence>
<evidence type="ECO:0000256" key="3">
    <source>
        <dbReference type="SAM" id="Phobius"/>
    </source>
</evidence>
<reference evidence="6" key="1">
    <citation type="submission" date="2020-05" db="EMBL/GenBank/DDBJ databases">
        <authorList>
            <person name="Chiriac C."/>
            <person name="Salcher M."/>
            <person name="Ghai R."/>
            <person name="Kavagutti S V."/>
        </authorList>
    </citation>
    <scope>NUCLEOTIDE SEQUENCE</scope>
</reference>
<comment type="subcellular location">
    <subcellularLocation>
        <location evidence="1">Virion</location>
    </subcellularLocation>
</comment>
<dbReference type="Pfam" id="PF12708">
    <property type="entry name" value="Pect-lyase_RHGA_epim"/>
    <property type="match status" value="1"/>
</dbReference>
<dbReference type="GO" id="GO:0051701">
    <property type="term" value="P:biological process involved in interaction with host"/>
    <property type="evidence" value="ECO:0007669"/>
    <property type="project" value="UniProtKB-ARBA"/>
</dbReference>
<sequence length="525" mass="55021">MALTKVSYSLINGAVLNVFDYGATGDGTTDDTTAIQAAITAAESNQQYRGIFFPVGTYKITDTLRIKKTQSWFGAGPVISGPDSDYTTDAGLPNVVTGGVVIWQSQIDKDGLLVRQDPVNTYRIVLGMENITWVGAITSAGVGPGGTTGNGIVIDPQSVAFNVECHFYNVNITYFRERGLKLLEGYYGSTFNVMSVNGNGKTGIAAVGTSQGEYSFSNIRCFGNGLLGSGETEEAGMVIDSGGAGITLQRISCTSNARVGLYIAGVQHQLIDYQSESFGNANNANQRNLIIYNCQPSVLRANFSPSAGFLGICVELRTATNGLLMGLNFYSSVDSTGYQVYEDASSGTNVIVGSSATRTVYKQIQPYTLFGFGADAYGYGTQTNNNAPAGNVGELITATVVAGSAVSLVTSTAKTVTSISLTPGDWDVSAVGDFTLAAATTSYFRTGVNVTTNTMPSQAGGSGIGTDPFVRLPLVLTTATSDYGQGLPPVRVSLAATTTIYLVCEATFSVGSVSAFGTIRARRMR</sequence>
<dbReference type="GO" id="GO:0016829">
    <property type="term" value="F:lyase activity"/>
    <property type="evidence" value="ECO:0007669"/>
    <property type="project" value="UniProtKB-KW"/>
</dbReference>
<dbReference type="InterPro" id="IPR024535">
    <property type="entry name" value="RHGA/B-epi-like_pectate_lyase"/>
</dbReference>
<evidence type="ECO:0000256" key="2">
    <source>
        <dbReference type="ARBA" id="ARBA00022844"/>
    </source>
</evidence>
<dbReference type="EMBL" id="LR797378">
    <property type="protein sequence ID" value="CAB4211857.1"/>
    <property type="molecule type" value="Genomic_DNA"/>
</dbReference>
<dbReference type="InterPro" id="IPR011050">
    <property type="entry name" value="Pectin_lyase_fold/virulence"/>
</dbReference>
<gene>
    <name evidence="7" type="ORF">UFOVP1079_54</name>
    <name evidence="8" type="ORF">UFOVP1431_54</name>
    <name evidence="9" type="ORF">UFOVP1527_55</name>
    <name evidence="5" type="ORF">UFOVP548_16</name>
    <name evidence="6" type="ORF">UFOVP904_16</name>
</gene>
<keyword evidence="3" id="KW-0812">Transmembrane</keyword>
<evidence type="ECO:0000313" key="7">
    <source>
        <dbReference type="EMBL" id="CAB4183080.1"/>
    </source>
</evidence>
<dbReference type="GO" id="GO:0019058">
    <property type="term" value="P:viral life cycle"/>
    <property type="evidence" value="ECO:0007669"/>
    <property type="project" value="UniProtKB-ARBA"/>
</dbReference>
<keyword evidence="3" id="KW-1133">Transmembrane helix</keyword>
<proteinExistence type="predicted"/>
<protein>
    <submittedName>
        <fullName evidence="6">Pectate lyase superfamily protein</fullName>
    </submittedName>
</protein>
<dbReference type="InterPro" id="IPR012334">
    <property type="entry name" value="Pectin_lyas_fold"/>
</dbReference>
<keyword evidence="6" id="KW-0456">Lyase</keyword>
<keyword evidence="2" id="KW-0946">Virion</keyword>
<keyword evidence="3" id="KW-0472">Membrane</keyword>
<dbReference type="GO" id="GO:0044423">
    <property type="term" value="C:virion component"/>
    <property type="evidence" value="ECO:0007669"/>
    <property type="project" value="UniProtKB-KW"/>
</dbReference>
<evidence type="ECO:0000313" key="6">
    <source>
        <dbReference type="EMBL" id="CAB4169900.1"/>
    </source>
</evidence>
<evidence type="ECO:0000256" key="1">
    <source>
        <dbReference type="ARBA" id="ARBA00004328"/>
    </source>
</evidence>
<dbReference type="EMBL" id="LR796520">
    <property type="protein sequence ID" value="CAB4149482.1"/>
    <property type="molecule type" value="Genomic_DNA"/>
</dbReference>
<organism evidence="6">
    <name type="scientific">uncultured Caudovirales phage</name>
    <dbReference type="NCBI Taxonomy" id="2100421"/>
    <lineage>
        <taxon>Viruses</taxon>
        <taxon>Duplodnaviria</taxon>
        <taxon>Heunggongvirae</taxon>
        <taxon>Uroviricota</taxon>
        <taxon>Caudoviricetes</taxon>
        <taxon>Peduoviridae</taxon>
        <taxon>Maltschvirus</taxon>
        <taxon>Maltschvirus maltsch</taxon>
    </lineage>
</organism>
<dbReference type="SUPFAM" id="SSF51126">
    <property type="entry name" value="Pectin lyase-like"/>
    <property type="match status" value="1"/>
</dbReference>
<evidence type="ECO:0000313" key="9">
    <source>
        <dbReference type="EMBL" id="CAB5227555.1"/>
    </source>
</evidence>
<evidence type="ECO:0000259" key="4">
    <source>
        <dbReference type="Pfam" id="PF12708"/>
    </source>
</evidence>
<dbReference type="EMBL" id="LR796851">
    <property type="protein sequence ID" value="CAB4169900.1"/>
    <property type="molecule type" value="Genomic_DNA"/>
</dbReference>
<dbReference type="EMBL" id="LR797037">
    <property type="protein sequence ID" value="CAB4183080.1"/>
    <property type="molecule type" value="Genomic_DNA"/>
</dbReference>
<accession>A0A6J5PDB1</accession>
<evidence type="ECO:0000313" key="5">
    <source>
        <dbReference type="EMBL" id="CAB4149482.1"/>
    </source>
</evidence>
<feature type="transmembrane region" description="Helical" evidence="3">
    <location>
        <begin position="500"/>
        <end position="519"/>
    </location>
</feature>
<dbReference type="EMBL" id="LR798373">
    <property type="protein sequence ID" value="CAB5227555.1"/>
    <property type="molecule type" value="Genomic_DNA"/>
</dbReference>
<feature type="domain" description="Rhamnogalacturonase A/B/Epimerase-like pectate lyase" evidence="4">
    <location>
        <begin position="16"/>
        <end position="219"/>
    </location>
</feature>